<gene>
    <name evidence="13" type="primary">LOC106814382</name>
</gene>
<dbReference type="PROSITE" id="PS50001">
    <property type="entry name" value="SH2"/>
    <property type="match status" value="1"/>
</dbReference>
<dbReference type="PRINTS" id="PR00109">
    <property type="entry name" value="TYRKINASE"/>
</dbReference>
<dbReference type="InterPro" id="IPR001245">
    <property type="entry name" value="Ser-Thr/Tyr_kinase_cat_dom"/>
</dbReference>
<dbReference type="InterPro" id="IPR000719">
    <property type="entry name" value="Prot_kinase_dom"/>
</dbReference>
<dbReference type="Proteomes" id="UP000695022">
    <property type="component" value="Unplaced"/>
</dbReference>
<keyword evidence="3 8" id="KW-0418">Kinase</keyword>
<dbReference type="InterPro" id="IPR008266">
    <property type="entry name" value="Tyr_kinase_AS"/>
</dbReference>
<dbReference type="PANTHER" id="PTHR24418">
    <property type="entry name" value="TYROSINE-PROTEIN KINASE"/>
    <property type="match status" value="1"/>
</dbReference>
<feature type="compositionally biased region" description="Gly residues" evidence="9">
    <location>
        <begin position="53"/>
        <end position="66"/>
    </location>
</feature>
<feature type="domain" description="Protein kinase" evidence="11">
    <location>
        <begin position="158"/>
        <end position="435"/>
    </location>
</feature>
<keyword evidence="1 8" id="KW-0808">Transferase</keyword>
<dbReference type="Gene3D" id="3.30.505.10">
    <property type="entry name" value="SH2 domain"/>
    <property type="match status" value="1"/>
</dbReference>
<feature type="compositionally biased region" description="Basic and acidic residues" evidence="9">
    <location>
        <begin position="84"/>
        <end position="94"/>
    </location>
</feature>
<name>A0ABM1EPQ9_PRICU</name>
<dbReference type="Gene3D" id="2.30.30.40">
    <property type="entry name" value="SH3 Domains"/>
    <property type="match status" value="1"/>
</dbReference>
<evidence type="ECO:0000313" key="12">
    <source>
        <dbReference type="Proteomes" id="UP000695022"/>
    </source>
</evidence>
<keyword evidence="7" id="KW-0727">SH2 domain</keyword>
<evidence type="ECO:0000256" key="7">
    <source>
        <dbReference type="PROSITE-ProRule" id="PRU00191"/>
    </source>
</evidence>
<dbReference type="SUPFAM" id="SSF55550">
    <property type="entry name" value="SH2 domain"/>
    <property type="match status" value="1"/>
</dbReference>
<sequence length="449" mass="50350">MPRLERSASALGDRVRNWSKTSLTRVRSFITRDADAGETAKPSSRYRPSGVKKYGGGGGGGGGDGGKPQTNATSQHPHHQHQKLRSDSGEENRHTRNPASPTPVPPMRRKRMKLLSNRDWWYAKHLVTQQDGYIPSNFVQNFDKEDWNFGHVTRKEAERLLKATGNTTGTFLIRESESAPANDVSHRCVAGTWKGVLEVAIKTLKSGTTSSSSFLQEAKIMTKTRHDKLVQLYGVCSEEDPIYIVTEYMNNGNLLHYLRQGAGREADLGMMIDIAAQTASGMAFLETENLIHRDLAARNILVGDNNTIKVADFGLARIIEEGAIYTPGHGPNGRSDLRIPIKWTAPEAAMLQKFTIKSDVWSYGILLQELFTKGQVPYPGMTNREVLEAIQRGYRMPRAADTPKEVYEIQMMCWSEDAEKRPTFEYLFVFFDDFAVNIEQSYESGDVLR</sequence>
<evidence type="ECO:0000259" key="11">
    <source>
        <dbReference type="PROSITE" id="PS50011"/>
    </source>
</evidence>
<dbReference type="Gene3D" id="1.10.510.10">
    <property type="entry name" value="Transferase(Phosphotransferase) domain 1"/>
    <property type="match status" value="1"/>
</dbReference>
<dbReference type="SMART" id="SM00219">
    <property type="entry name" value="TyrKc"/>
    <property type="match status" value="1"/>
</dbReference>
<evidence type="ECO:0000256" key="3">
    <source>
        <dbReference type="ARBA" id="ARBA00022777"/>
    </source>
</evidence>
<evidence type="ECO:0000256" key="8">
    <source>
        <dbReference type="RuleBase" id="RU362096"/>
    </source>
</evidence>
<evidence type="ECO:0000256" key="9">
    <source>
        <dbReference type="SAM" id="MobiDB-lite"/>
    </source>
</evidence>
<evidence type="ECO:0000256" key="2">
    <source>
        <dbReference type="ARBA" id="ARBA00022741"/>
    </source>
</evidence>
<proteinExistence type="inferred from homology"/>
<evidence type="ECO:0000256" key="1">
    <source>
        <dbReference type="ARBA" id="ARBA00022679"/>
    </source>
</evidence>
<comment type="similarity">
    <text evidence="8">Belongs to the protein kinase superfamily. Tyr protein kinase family.</text>
</comment>
<keyword evidence="4 8" id="KW-0067">ATP-binding</keyword>
<evidence type="ECO:0000256" key="4">
    <source>
        <dbReference type="ARBA" id="ARBA00022840"/>
    </source>
</evidence>
<dbReference type="SUPFAM" id="SSF56112">
    <property type="entry name" value="Protein kinase-like (PK-like)"/>
    <property type="match status" value="1"/>
</dbReference>
<dbReference type="Pfam" id="PF07714">
    <property type="entry name" value="PK_Tyr_Ser-Thr"/>
    <property type="match status" value="1"/>
</dbReference>
<accession>A0ABM1EPQ9</accession>
<reference evidence="13" key="1">
    <citation type="submission" date="2025-08" db="UniProtKB">
        <authorList>
            <consortium name="RefSeq"/>
        </authorList>
    </citation>
    <scope>IDENTIFICATION</scope>
</reference>
<keyword evidence="2 8" id="KW-0547">Nucleotide-binding</keyword>
<dbReference type="InterPro" id="IPR020635">
    <property type="entry name" value="Tyr_kinase_cat_dom"/>
</dbReference>
<dbReference type="InterPro" id="IPR011009">
    <property type="entry name" value="Kinase-like_dom_sf"/>
</dbReference>
<comment type="catalytic activity">
    <reaction evidence="6 8">
        <text>L-tyrosyl-[protein] + ATP = O-phospho-L-tyrosyl-[protein] + ADP + H(+)</text>
        <dbReference type="Rhea" id="RHEA:10596"/>
        <dbReference type="Rhea" id="RHEA-COMP:10136"/>
        <dbReference type="Rhea" id="RHEA-COMP:20101"/>
        <dbReference type="ChEBI" id="CHEBI:15378"/>
        <dbReference type="ChEBI" id="CHEBI:30616"/>
        <dbReference type="ChEBI" id="CHEBI:46858"/>
        <dbReference type="ChEBI" id="CHEBI:61978"/>
        <dbReference type="ChEBI" id="CHEBI:456216"/>
        <dbReference type="EC" id="2.7.10.2"/>
    </reaction>
</comment>
<feature type="domain" description="SH2" evidence="10">
    <location>
        <begin position="147"/>
        <end position="259"/>
    </location>
</feature>
<feature type="region of interest" description="Disordered" evidence="9">
    <location>
        <begin position="1"/>
        <end position="109"/>
    </location>
</feature>
<evidence type="ECO:0000256" key="5">
    <source>
        <dbReference type="ARBA" id="ARBA00023137"/>
    </source>
</evidence>
<evidence type="ECO:0000313" key="13">
    <source>
        <dbReference type="RefSeq" id="XP_014674180.1"/>
    </source>
</evidence>
<dbReference type="SMART" id="SM00252">
    <property type="entry name" value="SH2"/>
    <property type="match status" value="1"/>
</dbReference>
<dbReference type="InterPro" id="IPR036860">
    <property type="entry name" value="SH2_dom_sf"/>
</dbReference>
<organism evidence="12 13">
    <name type="scientific">Priapulus caudatus</name>
    <name type="common">Priapulid worm</name>
    <dbReference type="NCBI Taxonomy" id="37621"/>
    <lineage>
        <taxon>Eukaryota</taxon>
        <taxon>Metazoa</taxon>
        <taxon>Ecdysozoa</taxon>
        <taxon>Scalidophora</taxon>
        <taxon>Priapulida</taxon>
        <taxon>Priapulimorpha</taxon>
        <taxon>Priapulimorphida</taxon>
        <taxon>Priapulidae</taxon>
        <taxon>Priapulus</taxon>
    </lineage>
</organism>
<evidence type="ECO:0000256" key="6">
    <source>
        <dbReference type="ARBA" id="ARBA00051245"/>
    </source>
</evidence>
<keyword evidence="12" id="KW-1185">Reference proteome</keyword>
<dbReference type="InterPro" id="IPR050198">
    <property type="entry name" value="Non-receptor_tyrosine_kinases"/>
</dbReference>
<dbReference type="PRINTS" id="PR00401">
    <property type="entry name" value="SH2DOMAIN"/>
</dbReference>
<keyword evidence="5 8" id="KW-0829">Tyrosine-protein kinase</keyword>
<dbReference type="PROSITE" id="PS50011">
    <property type="entry name" value="PROTEIN_KINASE_DOM"/>
    <property type="match status" value="1"/>
</dbReference>
<dbReference type="GeneID" id="106814382"/>
<protein>
    <recommendedName>
        <fullName evidence="8">Tyrosine-protein kinase</fullName>
        <ecNumber evidence="8">2.7.10.2</ecNumber>
    </recommendedName>
</protein>
<dbReference type="PROSITE" id="PS00109">
    <property type="entry name" value="PROTEIN_KINASE_TYR"/>
    <property type="match status" value="1"/>
</dbReference>
<evidence type="ECO:0000259" key="10">
    <source>
        <dbReference type="PROSITE" id="PS50001"/>
    </source>
</evidence>
<dbReference type="EC" id="2.7.10.2" evidence="8"/>
<dbReference type="RefSeq" id="XP_014674180.1">
    <property type="nucleotide sequence ID" value="XM_014818694.1"/>
</dbReference>
<dbReference type="InterPro" id="IPR000980">
    <property type="entry name" value="SH2"/>
</dbReference>